<reference evidence="1 2" key="1">
    <citation type="submission" date="2016-01" db="EMBL/GenBank/DDBJ databases">
        <title>Whole genome sequencing of Myroides marinus L41.</title>
        <authorList>
            <person name="Hong K.W."/>
        </authorList>
    </citation>
    <scope>NUCLEOTIDE SEQUENCE [LARGE SCALE GENOMIC DNA]</scope>
    <source>
        <strain evidence="1 2">L41</strain>
    </source>
</reference>
<dbReference type="OrthoDB" id="2028355at2"/>
<gene>
    <name evidence="1" type="ORF">AV926_02105</name>
</gene>
<accession>A0A165QBB4</accession>
<proteinExistence type="predicted"/>
<dbReference type="InterPro" id="IPR032710">
    <property type="entry name" value="NTF2-like_dom_sf"/>
</dbReference>
<dbReference type="EMBL" id="LQNU01000094">
    <property type="protein sequence ID" value="KZE74334.1"/>
    <property type="molecule type" value="Genomic_DNA"/>
</dbReference>
<dbReference type="SUPFAM" id="SSF54427">
    <property type="entry name" value="NTF2-like"/>
    <property type="match status" value="1"/>
</dbReference>
<dbReference type="Gene3D" id="3.10.450.50">
    <property type="match status" value="1"/>
</dbReference>
<dbReference type="RefSeq" id="WP_038987985.1">
    <property type="nucleotide sequence ID" value="NZ_JWJO01000074.1"/>
</dbReference>
<evidence type="ECO:0000313" key="2">
    <source>
        <dbReference type="Proteomes" id="UP000076630"/>
    </source>
</evidence>
<dbReference type="AlphaFoldDB" id="A0A165QBB4"/>
<evidence type="ECO:0000313" key="1">
    <source>
        <dbReference type="EMBL" id="KZE74334.1"/>
    </source>
</evidence>
<name>A0A165QBB4_9FLAO</name>
<keyword evidence="2" id="KW-1185">Reference proteome</keyword>
<protein>
    <recommendedName>
        <fullName evidence="3">SnoaL-like domain-containing protein</fullName>
    </recommendedName>
</protein>
<dbReference type="Proteomes" id="UP000076630">
    <property type="component" value="Unassembled WGS sequence"/>
</dbReference>
<organism evidence="1 2">
    <name type="scientific">Myroides marinus</name>
    <dbReference type="NCBI Taxonomy" id="703342"/>
    <lineage>
        <taxon>Bacteria</taxon>
        <taxon>Pseudomonadati</taxon>
        <taxon>Bacteroidota</taxon>
        <taxon>Flavobacteriia</taxon>
        <taxon>Flavobacteriales</taxon>
        <taxon>Flavobacteriaceae</taxon>
        <taxon>Myroides</taxon>
    </lineage>
</organism>
<evidence type="ECO:0008006" key="3">
    <source>
        <dbReference type="Google" id="ProtNLM"/>
    </source>
</evidence>
<comment type="caution">
    <text evidence="1">The sequence shown here is derived from an EMBL/GenBank/DDBJ whole genome shotgun (WGS) entry which is preliminary data.</text>
</comment>
<sequence>MSTKNFQEKIKDRLLNGFANWNKGYESWLKWCDTLYEPDAHYNTGTFHWTLQEYKDNMKSVFEGYDVLLGEFHNMLIIDDWCAIRYTVFITDKKTGVTIKQETMEFVHFKENPDPIGARVIEGWALSDTPIV</sequence>